<feature type="non-terminal residue" evidence="1">
    <location>
        <position position="1"/>
    </location>
</feature>
<reference evidence="1 2" key="1">
    <citation type="journal article" date="2019" name="Sci. Rep.">
        <title>A high-quality genome of Eragrostis curvula grass provides insights into Poaceae evolution and supports new strategies to enhance forage quality.</title>
        <authorList>
            <person name="Carballo J."/>
            <person name="Santos B.A.C.M."/>
            <person name="Zappacosta D."/>
            <person name="Garbus I."/>
            <person name="Selva J.P."/>
            <person name="Gallo C.A."/>
            <person name="Diaz A."/>
            <person name="Albertini E."/>
            <person name="Caccamo M."/>
            <person name="Echenique V."/>
        </authorList>
    </citation>
    <scope>NUCLEOTIDE SEQUENCE [LARGE SCALE GENOMIC DNA]</scope>
    <source>
        <strain evidence="2">cv. Victoria</strain>
        <tissue evidence="1">Leaf</tissue>
    </source>
</reference>
<gene>
    <name evidence="1" type="ORF">EJB05_24930</name>
</gene>
<proteinExistence type="predicted"/>
<dbReference type="Gramene" id="TVU33144">
    <property type="protein sequence ID" value="TVU33144"/>
    <property type="gene ID" value="EJB05_24930"/>
</dbReference>
<organism evidence="1 2">
    <name type="scientific">Eragrostis curvula</name>
    <name type="common">weeping love grass</name>
    <dbReference type="NCBI Taxonomy" id="38414"/>
    <lineage>
        <taxon>Eukaryota</taxon>
        <taxon>Viridiplantae</taxon>
        <taxon>Streptophyta</taxon>
        <taxon>Embryophyta</taxon>
        <taxon>Tracheophyta</taxon>
        <taxon>Spermatophyta</taxon>
        <taxon>Magnoliopsida</taxon>
        <taxon>Liliopsida</taxon>
        <taxon>Poales</taxon>
        <taxon>Poaceae</taxon>
        <taxon>PACMAD clade</taxon>
        <taxon>Chloridoideae</taxon>
        <taxon>Eragrostideae</taxon>
        <taxon>Eragrostidinae</taxon>
        <taxon>Eragrostis</taxon>
    </lineage>
</organism>
<dbReference type="AlphaFoldDB" id="A0A5J9VCI3"/>
<sequence>MQSILRSALRLRRRPSVFPVARGAPRRFAYEPWLIQHGIGVRSEKEQVKLERTVKVMDEANMSNEIKDMSGNVLRMASGIWHADILESSSHHDGSIYKRNWNNLYCMDMSDRTESK</sequence>
<comment type="caution">
    <text evidence="1">The sequence shown here is derived from an EMBL/GenBank/DDBJ whole genome shotgun (WGS) entry which is preliminary data.</text>
</comment>
<dbReference type="Proteomes" id="UP000324897">
    <property type="component" value="Chromosome 1"/>
</dbReference>
<evidence type="ECO:0000313" key="2">
    <source>
        <dbReference type="Proteomes" id="UP000324897"/>
    </source>
</evidence>
<keyword evidence="2" id="KW-1185">Reference proteome</keyword>
<evidence type="ECO:0000313" key="1">
    <source>
        <dbReference type="EMBL" id="TVU33144.1"/>
    </source>
</evidence>
<dbReference type="EMBL" id="RWGY01000011">
    <property type="protein sequence ID" value="TVU33144.1"/>
    <property type="molecule type" value="Genomic_DNA"/>
</dbReference>
<protein>
    <submittedName>
        <fullName evidence="1">Uncharacterized protein</fullName>
    </submittedName>
</protein>
<name>A0A5J9VCI3_9POAL</name>
<accession>A0A5J9VCI3</accession>